<dbReference type="EMBL" id="JBHMEY010000060">
    <property type="protein sequence ID" value="MFB9097603.1"/>
    <property type="molecule type" value="Genomic_DNA"/>
</dbReference>
<accession>A0ABV5GQE8</accession>
<organism evidence="2 3">
    <name type="scientific">Flavobacterium jumunjinense</name>
    <dbReference type="NCBI Taxonomy" id="998845"/>
    <lineage>
        <taxon>Bacteria</taxon>
        <taxon>Pseudomonadati</taxon>
        <taxon>Bacteroidota</taxon>
        <taxon>Flavobacteriia</taxon>
        <taxon>Flavobacteriales</taxon>
        <taxon>Flavobacteriaceae</taxon>
        <taxon>Flavobacterium</taxon>
    </lineage>
</organism>
<dbReference type="Gene3D" id="3.30.70.1290">
    <property type="entry name" value="Transposase IS200-like"/>
    <property type="match status" value="1"/>
</dbReference>
<dbReference type="InterPro" id="IPR052715">
    <property type="entry name" value="RAYT_transposase"/>
</dbReference>
<comment type="caution">
    <text evidence="2">The sequence shown here is derived from an EMBL/GenBank/DDBJ whole genome shotgun (WGS) entry which is preliminary data.</text>
</comment>
<evidence type="ECO:0000259" key="1">
    <source>
        <dbReference type="SMART" id="SM01321"/>
    </source>
</evidence>
<dbReference type="PANTHER" id="PTHR36966">
    <property type="entry name" value="REP-ASSOCIATED TYROSINE TRANSPOSASE"/>
    <property type="match status" value="1"/>
</dbReference>
<dbReference type="InterPro" id="IPR002686">
    <property type="entry name" value="Transposase_17"/>
</dbReference>
<dbReference type="SUPFAM" id="SSF143422">
    <property type="entry name" value="Transposase IS200-like"/>
    <property type="match status" value="1"/>
</dbReference>
<dbReference type="InterPro" id="IPR036515">
    <property type="entry name" value="Transposase_17_sf"/>
</dbReference>
<evidence type="ECO:0000313" key="3">
    <source>
        <dbReference type="Proteomes" id="UP001589607"/>
    </source>
</evidence>
<evidence type="ECO:0000313" key="2">
    <source>
        <dbReference type="EMBL" id="MFB9097603.1"/>
    </source>
</evidence>
<keyword evidence="3" id="KW-1185">Reference proteome</keyword>
<dbReference type="SMART" id="SM01321">
    <property type="entry name" value="Y1_Tnp"/>
    <property type="match status" value="1"/>
</dbReference>
<protein>
    <submittedName>
        <fullName evidence="2">Transposase</fullName>
    </submittedName>
</protein>
<sequence length="214" mass="24425">MEDNVNYNNETKGNRKKLPQRKSIRLKGYDYSQAGLYFITICCEDRICRFGHIEKGIMILNAYGQIAHDAWLQTAAIRKNVTLYEFIIMPNHIHGIIVLNGRGELHSPDNNNNNNIHECNSSSNGVLGECNSSSNGVLGECNSPLRSPSQTLGAIVRGYKSSVTKQMGLMGFNEKLWQRNYYDHIIRNEQSYQNIANYILNNPAKWGEDKFYEK</sequence>
<proteinExistence type="predicted"/>
<dbReference type="PANTHER" id="PTHR36966:SF1">
    <property type="entry name" value="REP-ASSOCIATED TYROSINE TRANSPOSASE"/>
    <property type="match status" value="1"/>
</dbReference>
<name>A0ABV5GQE8_9FLAO</name>
<dbReference type="Proteomes" id="UP001589607">
    <property type="component" value="Unassembled WGS sequence"/>
</dbReference>
<dbReference type="RefSeq" id="WP_236455355.1">
    <property type="nucleotide sequence ID" value="NZ_CBCSGE010000004.1"/>
</dbReference>
<feature type="domain" description="Transposase IS200-like" evidence="1">
    <location>
        <begin position="32"/>
        <end position="202"/>
    </location>
</feature>
<reference evidence="2 3" key="1">
    <citation type="submission" date="2024-09" db="EMBL/GenBank/DDBJ databases">
        <authorList>
            <person name="Sun Q."/>
            <person name="Mori K."/>
        </authorList>
    </citation>
    <scope>NUCLEOTIDE SEQUENCE [LARGE SCALE GENOMIC DNA]</scope>
    <source>
        <strain evidence="2 3">CECT 7955</strain>
    </source>
</reference>
<gene>
    <name evidence="2" type="ORF">ACFFVF_13860</name>
</gene>